<feature type="compositionally biased region" description="Basic and acidic residues" evidence="1">
    <location>
        <begin position="449"/>
        <end position="460"/>
    </location>
</feature>
<dbReference type="EMBL" id="CAUJNA010003755">
    <property type="protein sequence ID" value="CAJ1409160.1"/>
    <property type="molecule type" value="Genomic_DNA"/>
</dbReference>
<evidence type="ECO:0000313" key="3">
    <source>
        <dbReference type="Proteomes" id="UP001178507"/>
    </source>
</evidence>
<keyword evidence="3" id="KW-1185">Reference proteome</keyword>
<feature type="compositionally biased region" description="Basic and acidic residues" evidence="1">
    <location>
        <begin position="11"/>
        <end position="23"/>
    </location>
</feature>
<feature type="region of interest" description="Disordered" evidence="1">
    <location>
        <begin position="1"/>
        <end position="23"/>
    </location>
</feature>
<feature type="region of interest" description="Disordered" evidence="1">
    <location>
        <begin position="449"/>
        <end position="486"/>
    </location>
</feature>
<protein>
    <submittedName>
        <fullName evidence="2">Uncharacterized protein</fullName>
    </submittedName>
</protein>
<evidence type="ECO:0000256" key="1">
    <source>
        <dbReference type="SAM" id="MobiDB-lite"/>
    </source>
</evidence>
<organism evidence="2 3">
    <name type="scientific">Effrenium voratum</name>
    <dbReference type="NCBI Taxonomy" id="2562239"/>
    <lineage>
        <taxon>Eukaryota</taxon>
        <taxon>Sar</taxon>
        <taxon>Alveolata</taxon>
        <taxon>Dinophyceae</taxon>
        <taxon>Suessiales</taxon>
        <taxon>Symbiodiniaceae</taxon>
        <taxon>Effrenium</taxon>
    </lineage>
</organism>
<name>A0AA36NE33_9DINO</name>
<evidence type="ECO:0000313" key="2">
    <source>
        <dbReference type="EMBL" id="CAJ1409160.1"/>
    </source>
</evidence>
<accession>A0AA36NE33</accession>
<reference evidence="2" key="1">
    <citation type="submission" date="2023-08" db="EMBL/GenBank/DDBJ databases">
        <authorList>
            <person name="Chen Y."/>
            <person name="Shah S."/>
            <person name="Dougan E. K."/>
            <person name="Thang M."/>
            <person name="Chan C."/>
        </authorList>
    </citation>
    <scope>NUCLEOTIDE SEQUENCE</scope>
</reference>
<proteinExistence type="predicted"/>
<dbReference type="Proteomes" id="UP001178507">
    <property type="component" value="Unassembled WGS sequence"/>
</dbReference>
<sequence>MKHFPWTVSNQRRERGSGRKPRENLLPVHELLQVEDPRAADKSTLPGAAKRVRLSRSSVESEVIKAKAFDLLKTMLAYDYSATLLGGMLLQASPDQQAMSLVLEDTFRRKASSTVYKRVRAYWRYYCWARQERGMEKQALVPSEESLYRYLSAMRESGRGATSGESFVQSVNFLHAMVTFVHYQPASLSNRVKGVAFDMFCKKQPLCQARQLSVPEVRRLENMVISPLSEAMGVIAGYLMFCLATSCRFGDALFATNFEVIKDEGTMVIRAGTLVHKTSSTKERKTKFLPLMGLGKFMHDEPWAEHWMSLRASANMDQFLPVVMPSYNEMQGRWQRCAMTTAEGSQWLRDMLSVKQQVKGSRLSSHSLKVTLLTWGSLSGLLSQQEQRVMGHHMDPGSTSALTYSRDALSSVLAKTAVIVQQVKAGSFDPDASVAKRVSLAVKGLMEQVDEHDQEWKPPEEDQDVSSSESEVASETLEDPEEVEQQARNTCELVRHQVSGVLHILVEALTELLELTEQISGPRVIPYRRLYFESQTLALSDMKQRLERRDDQAPRKMCLPERVQRLKLARDELTGITIDAAFEPSHRLTDICLQQCEDQSISYIELHDCTSREWEISNRKRDSAIEFQVDGTLRMTKKEQRVHHEPTGEHKIRTAMLRRALAYHLVGAASYQVLERAITKLFSYLSREPVRGFRAVSLQQIVFAEKQMWIEASLATVGKVLDTAAPKPLNEAITAAMDSPEVTQGEGLSVRIQCYEFHLPFDWRQMKPVDWSQPVDQLFAVELFAGTAGLSAEMQRQHFQVLPIDHSRSRGPKVKLVLLDVTKPQQFQILLQLLMTANIAYFHAAPPCGFAGEKRAARAWGIVSMPPLVSEFAMIADVELDSAAQGARHPVDVVRLVPDQLTNSVLQVLRMGPKLTNLKRRLSLAKIKRLRIQLAAEEVRLHAKLDPDVECILQGKNLLLWKKLLEESGYKDLSIWDEVVRGVKMTGPASLSEEMPHGYQVPNMSEREVQAKAHWWRRASVAKCQERDPELDAELWKQTLLEVEKGWLQGPFSEEEVTALVGTSSWLATRRFPLRQKTKVRIIDDGLESGLNASYSTPNKLRLHDLDTLTALALLIRRCLAGKGRQTVAMADGSLRTAELAADWPAEVDLLGRCLDLTDAYKQLAVDPKEAWSRVLVAYDPERKEPRFFLTRALMFGSSASVYSFNRVSRSLWHLGQFFLWQWSTNYYDDYPSIETRETAGSARETMEGLLEELGWRFAKEGKKAKPYCDSFEVLGVVCSLRGTSVSLANKPSRVEAIVANSEAWVRSGWISPGEAASMHGVLNFAKGHFQGRALEPAAKFLSQIAAGGCKEADRELLPEVVSYLHAVVRGSRPREFGIHDDCRPMLVFTDGAFEPDAEQKYGAGAVLWDTASQRGSSHSVVVPPDLVAAWQSAGKRQLISELEMLPVLSVCESAADMLWRRRVLLFCDNNGVRQMLAKGNTPCPGLFAMLALVHRALAKAECLPWFCRVPSKSNPADGPSRNYWQDEVCAAQCLRGPDFTIPPALVSALLSRQTFLSFLNAESTL</sequence>
<comment type="caution">
    <text evidence="2">The sequence shown here is derived from an EMBL/GenBank/DDBJ whole genome shotgun (WGS) entry which is preliminary data.</text>
</comment>
<feature type="compositionally biased region" description="Low complexity" evidence="1">
    <location>
        <begin position="465"/>
        <end position="475"/>
    </location>
</feature>
<gene>
    <name evidence="2" type="ORF">EVOR1521_LOCUS30332</name>
</gene>